<evidence type="ECO:0000256" key="3">
    <source>
        <dbReference type="PROSITE-ProRule" id="PRU00339"/>
    </source>
</evidence>
<evidence type="ECO:0000313" key="5">
    <source>
        <dbReference type="EMBL" id="TWT32763.1"/>
    </source>
</evidence>
<keyword evidence="2 3" id="KW-0802">TPR repeat</keyword>
<dbReference type="Gene3D" id="1.25.40.10">
    <property type="entry name" value="Tetratricopeptide repeat domain"/>
    <property type="match status" value="1"/>
</dbReference>
<evidence type="ECO:0000313" key="6">
    <source>
        <dbReference type="Proteomes" id="UP000318878"/>
    </source>
</evidence>
<comment type="caution">
    <text evidence="5">The sequence shown here is derived from an EMBL/GenBank/DDBJ whole genome shotgun (WGS) entry which is preliminary data.</text>
</comment>
<keyword evidence="4" id="KW-0812">Transmembrane</keyword>
<feature type="transmembrane region" description="Helical" evidence="4">
    <location>
        <begin position="380"/>
        <end position="406"/>
    </location>
</feature>
<dbReference type="AlphaFoldDB" id="A0A5C5V469"/>
<feature type="transmembrane region" description="Helical" evidence="4">
    <location>
        <begin position="223"/>
        <end position="242"/>
    </location>
</feature>
<dbReference type="InterPro" id="IPR019734">
    <property type="entry name" value="TPR_rpt"/>
</dbReference>
<keyword evidence="4" id="KW-0472">Membrane</keyword>
<dbReference type="Proteomes" id="UP000318878">
    <property type="component" value="Unassembled WGS sequence"/>
</dbReference>
<feature type="repeat" description="TPR" evidence="3">
    <location>
        <begin position="153"/>
        <end position="186"/>
    </location>
</feature>
<sequence length="412" mass="45530">MATETLQSAIQRDPNNPVAHTYAALACGALEQANKSDFHMQEALRINPEFSFAHFIHSTILSSRNRADDAERSIREAIRIDPDVPVYYARLGEVMLETKAWSAAQQAAEQGLALDPDDVKCLNIRATALTKQGKTQDAADSMRTALRRDPDNADTHTNLGWSLLQAGEHQQAAEHFGEALRINPQDEMARVGLVECLKARNVVYSLMLRYFLWMSQQSGRMRWFVIIGLFVGYRAVQAFARANPEYAVWTYPVVAAYIAFVLMSWIASPLFDLVLRLDRLGRLALSKEQIQTSNWIGICLIGSASSLLFLFGAHTPLPTLYVAVSFAVLLPSVAHIHDCDKGWPRYAILAIFGLLALLGSICVGASIASQVVPEDTGTLMLHLAVFPFFALCFGGVASQFATNFLVAARVRR</sequence>
<protein>
    <submittedName>
        <fullName evidence="5">Cellulose synthase subunit BcsC</fullName>
    </submittedName>
</protein>
<feature type="transmembrane region" description="Helical" evidence="4">
    <location>
        <begin position="348"/>
        <end position="368"/>
    </location>
</feature>
<feature type="transmembrane region" description="Helical" evidence="4">
    <location>
        <begin position="319"/>
        <end position="336"/>
    </location>
</feature>
<dbReference type="InterPro" id="IPR011990">
    <property type="entry name" value="TPR-like_helical_dom_sf"/>
</dbReference>
<gene>
    <name evidence="5" type="ORF">Enr8_25690</name>
</gene>
<dbReference type="PROSITE" id="PS50005">
    <property type="entry name" value="TPR"/>
    <property type="match status" value="2"/>
</dbReference>
<feature type="transmembrane region" description="Helical" evidence="4">
    <location>
        <begin position="295"/>
        <end position="313"/>
    </location>
</feature>
<dbReference type="EMBL" id="SJPF01000003">
    <property type="protein sequence ID" value="TWT32763.1"/>
    <property type="molecule type" value="Genomic_DNA"/>
</dbReference>
<dbReference type="PROSITE" id="PS50293">
    <property type="entry name" value="TPR_REGION"/>
    <property type="match status" value="1"/>
</dbReference>
<proteinExistence type="predicted"/>
<evidence type="ECO:0000256" key="1">
    <source>
        <dbReference type="ARBA" id="ARBA00022737"/>
    </source>
</evidence>
<reference evidence="5 6" key="1">
    <citation type="submission" date="2019-02" db="EMBL/GenBank/DDBJ databases">
        <title>Deep-cultivation of Planctomycetes and their phenomic and genomic characterization uncovers novel biology.</title>
        <authorList>
            <person name="Wiegand S."/>
            <person name="Jogler M."/>
            <person name="Boedeker C."/>
            <person name="Pinto D."/>
            <person name="Vollmers J."/>
            <person name="Rivas-Marin E."/>
            <person name="Kohn T."/>
            <person name="Peeters S.H."/>
            <person name="Heuer A."/>
            <person name="Rast P."/>
            <person name="Oberbeckmann S."/>
            <person name="Bunk B."/>
            <person name="Jeske O."/>
            <person name="Meyerdierks A."/>
            <person name="Storesund J.E."/>
            <person name="Kallscheuer N."/>
            <person name="Luecker S."/>
            <person name="Lage O.M."/>
            <person name="Pohl T."/>
            <person name="Merkel B.J."/>
            <person name="Hornburger P."/>
            <person name="Mueller R.-W."/>
            <person name="Bruemmer F."/>
            <person name="Labrenz M."/>
            <person name="Spormann A.M."/>
            <person name="Op Den Camp H."/>
            <person name="Overmann J."/>
            <person name="Amann R."/>
            <person name="Jetten M.S.M."/>
            <person name="Mascher T."/>
            <person name="Medema M.H."/>
            <person name="Devos D.P."/>
            <person name="Kaster A.-K."/>
            <person name="Ovreas L."/>
            <person name="Rohde M."/>
            <person name="Galperin M.Y."/>
            <person name="Jogler C."/>
        </authorList>
    </citation>
    <scope>NUCLEOTIDE SEQUENCE [LARGE SCALE GENOMIC DNA]</scope>
    <source>
        <strain evidence="5 6">Enr8</strain>
    </source>
</reference>
<name>A0A5C5V469_9BACT</name>
<keyword evidence="1" id="KW-0677">Repeat</keyword>
<feature type="repeat" description="TPR" evidence="3">
    <location>
        <begin position="85"/>
        <end position="118"/>
    </location>
</feature>
<accession>A0A5C5V469</accession>
<dbReference type="SMART" id="SM00028">
    <property type="entry name" value="TPR"/>
    <property type="match status" value="5"/>
</dbReference>
<evidence type="ECO:0000256" key="4">
    <source>
        <dbReference type="SAM" id="Phobius"/>
    </source>
</evidence>
<keyword evidence="6" id="KW-1185">Reference proteome</keyword>
<dbReference type="PANTHER" id="PTHR44943:SF8">
    <property type="entry name" value="TPR REPEAT-CONTAINING PROTEIN MJ0263"/>
    <property type="match status" value="1"/>
</dbReference>
<organism evidence="5 6">
    <name type="scientific">Blastopirellula retiformator</name>
    <dbReference type="NCBI Taxonomy" id="2527970"/>
    <lineage>
        <taxon>Bacteria</taxon>
        <taxon>Pseudomonadati</taxon>
        <taxon>Planctomycetota</taxon>
        <taxon>Planctomycetia</taxon>
        <taxon>Pirellulales</taxon>
        <taxon>Pirellulaceae</taxon>
        <taxon>Blastopirellula</taxon>
    </lineage>
</organism>
<evidence type="ECO:0000256" key="2">
    <source>
        <dbReference type="ARBA" id="ARBA00022803"/>
    </source>
</evidence>
<feature type="transmembrane region" description="Helical" evidence="4">
    <location>
        <begin position="254"/>
        <end position="275"/>
    </location>
</feature>
<dbReference type="SUPFAM" id="SSF48452">
    <property type="entry name" value="TPR-like"/>
    <property type="match status" value="1"/>
</dbReference>
<dbReference type="InterPro" id="IPR051685">
    <property type="entry name" value="Ycf3/AcsC/BcsC/TPR_MFPF"/>
</dbReference>
<keyword evidence="4" id="KW-1133">Transmembrane helix</keyword>
<dbReference type="PANTHER" id="PTHR44943">
    <property type="entry name" value="CELLULOSE SYNTHASE OPERON PROTEIN C"/>
    <property type="match status" value="1"/>
</dbReference>
<dbReference type="Pfam" id="PF13432">
    <property type="entry name" value="TPR_16"/>
    <property type="match status" value="1"/>
</dbReference>